<dbReference type="OrthoDB" id="5123492at2"/>
<organism evidence="5 6">
    <name type="scientific">Marilutibacter aestuarii</name>
    <dbReference type="NCBI Taxonomy" id="1706195"/>
    <lineage>
        <taxon>Bacteria</taxon>
        <taxon>Pseudomonadati</taxon>
        <taxon>Pseudomonadota</taxon>
        <taxon>Gammaproteobacteria</taxon>
        <taxon>Lysobacterales</taxon>
        <taxon>Lysobacteraceae</taxon>
        <taxon>Marilutibacter</taxon>
    </lineage>
</organism>
<dbReference type="PANTHER" id="PTHR43179">
    <property type="entry name" value="RHAMNOSYLTRANSFERASE WBBL"/>
    <property type="match status" value="1"/>
</dbReference>
<keyword evidence="3 5" id="KW-0808">Transferase</keyword>
<evidence type="ECO:0000256" key="1">
    <source>
        <dbReference type="ARBA" id="ARBA00006739"/>
    </source>
</evidence>
<proteinExistence type="inferred from homology"/>
<dbReference type="SUPFAM" id="SSF53448">
    <property type="entry name" value="Nucleotide-diphospho-sugar transferases"/>
    <property type="match status" value="1"/>
</dbReference>
<name>A0A508ATG3_9GAMM</name>
<dbReference type="InterPro" id="IPR029044">
    <property type="entry name" value="Nucleotide-diphossugar_trans"/>
</dbReference>
<comment type="caution">
    <text evidence="5">The sequence shown here is derived from an EMBL/GenBank/DDBJ whole genome shotgun (WGS) entry which is preliminary data.</text>
</comment>
<gene>
    <name evidence="5" type="ORF">FKV25_02700</name>
</gene>
<protein>
    <submittedName>
        <fullName evidence="5">Glycosyltransferase</fullName>
    </submittedName>
</protein>
<dbReference type="Gene3D" id="3.90.550.10">
    <property type="entry name" value="Spore Coat Polysaccharide Biosynthesis Protein SpsA, Chain A"/>
    <property type="match status" value="1"/>
</dbReference>
<evidence type="ECO:0000313" key="6">
    <source>
        <dbReference type="Proteomes" id="UP000318212"/>
    </source>
</evidence>
<dbReference type="GO" id="GO:0016757">
    <property type="term" value="F:glycosyltransferase activity"/>
    <property type="evidence" value="ECO:0007669"/>
    <property type="project" value="UniProtKB-KW"/>
</dbReference>
<sequence>MAGAPEAPALAFHCRRSARELGGKVGWGRRWTCPFRSPDGGGGAMTVSEKDVELVLTCGLFDADWYMARHPDLSSAKHAARHYLSRGGVEDPGPAFSASAYLSAHPDVAEAGIDPLLHFVRYGRDEGRETRLADPAAALRSAPGLARGGYHESLVRVDGVFDEAFYLSTNADVAETGQDPIRHYLQHGATEGRNPNPFFDTIYYRDRHMGDGDALNPLVHYICSPSRANVDTSLRFDGAYYLARYPDVREYSGSPLGHFVSHGVMQGRVACFAAGDAWHAGMASDPARVPCTVVVAVHDAHDQVVQCLDALFRHTRLDGGDQVLLVDDASTDPRIAPLLEQYASRPGARVLANPVNLGYTTTVNQAIARCGPGDVVLLNSDTRVGPQWLVGLKQAASSDPSIGTVTAVSNDAGVFSIAAPENALERFGTDALARVALGAGALPFEVPTGNGFCLYIRRSMLDRVGGFDASAFPVGYGEENDFCMRAGNDGWRHLVAPSVYVWHSRSSSFGERRGALARQGFDRVRAMHPGYEAAIAAIPAAHGLKDASYRLGRQFRALESAAVAARPRILFVISTRSGGTPQTNLDLMRAISDEFEPFALSSDGQVLEVLGAGSGGYESVDRIALAEPLRFQMHSSAEYDRVVRALMVRMGIEVLHVRHLAWHGLGLPGVARGLGIPVLMSFHDYYSVCPTVNLLDGEGALHVQGVERDGSNPLWDRDPTALPMTPVRLASWKERMQRALQPVSAFVTTSPAARALIVGALPAIGDRANDFHVIPHGRDFERFLPPAVDRNAGVRRPLRILLPGNFSRHKGADLVRGLKALDVGNQLELHLLGRCPPELEALVVAHGCYARDEFVDLVEGIAPDLAAVLSVWPETHCHTLTESWACGLPVVGVDVGAVAERVRTHGGGWLIDFPASPDDLYQLLRRLAMDPGERASRARQVADWQEGAGRREGVTWMADRYRALYRSCLRGHAPARHEGNP</sequence>
<dbReference type="Gene3D" id="3.40.50.2000">
    <property type="entry name" value="Glycogen Phosphorylase B"/>
    <property type="match status" value="2"/>
</dbReference>
<evidence type="ECO:0000256" key="2">
    <source>
        <dbReference type="ARBA" id="ARBA00022676"/>
    </source>
</evidence>
<dbReference type="Pfam" id="PF00534">
    <property type="entry name" value="Glycos_transf_1"/>
    <property type="match status" value="1"/>
</dbReference>
<reference evidence="5 6" key="1">
    <citation type="submission" date="2019-06" db="EMBL/GenBank/DDBJ databases">
        <title>Lysobacter alkalisoli sp. nov. isolated from saline soil.</title>
        <authorList>
            <person name="Sun J.-Q."/>
            <person name="Xu L."/>
        </authorList>
    </citation>
    <scope>NUCLEOTIDE SEQUENCE [LARGE SCALE GENOMIC DNA]</scope>
    <source>
        <strain evidence="5 6">JCM 31130</strain>
    </source>
</reference>
<evidence type="ECO:0000256" key="3">
    <source>
        <dbReference type="ARBA" id="ARBA00022679"/>
    </source>
</evidence>
<dbReference type="PANTHER" id="PTHR43179:SF12">
    <property type="entry name" value="GALACTOFURANOSYLTRANSFERASE GLFT2"/>
    <property type="match status" value="1"/>
</dbReference>
<dbReference type="SUPFAM" id="SSF53756">
    <property type="entry name" value="UDP-Glycosyltransferase/glycogen phosphorylase"/>
    <property type="match status" value="1"/>
</dbReference>
<dbReference type="EMBL" id="VICE01000022">
    <property type="protein sequence ID" value="TQD51008.1"/>
    <property type="molecule type" value="Genomic_DNA"/>
</dbReference>
<keyword evidence="6" id="KW-1185">Reference proteome</keyword>
<accession>A0A508ATG3</accession>
<feature type="domain" description="Glycosyl transferase family 1" evidence="4">
    <location>
        <begin position="864"/>
        <end position="936"/>
    </location>
</feature>
<comment type="similarity">
    <text evidence="1">Belongs to the glycosyltransferase 2 family.</text>
</comment>
<dbReference type="AlphaFoldDB" id="A0A508ATG3"/>
<dbReference type="Pfam" id="PF13641">
    <property type="entry name" value="Glyco_tranf_2_3"/>
    <property type="match status" value="1"/>
</dbReference>
<evidence type="ECO:0000313" key="5">
    <source>
        <dbReference type="EMBL" id="TQD51008.1"/>
    </source>
</evidence>
<dbReference type="Proteomes" id="UP000318212">
    <property type="component" value="Unassembled WGS sequence"/>
</dbReference>
<evidence type="ECO:0000259" key="4">
    <source>
        <dbReference type="Pfam" id="PF00534"/>
    </source>
</evidence>
<keyword evidence="2" id="KW-0328">Glycosyltransferase</keyword>
<dbReference type="InterPro" id="IPR001296">
    <property type="entry name" value="Glyco_trans_1"/>
</dbReference>